<evidence type="ECO:0000313" key="3">
    <source>
        <dbReference type="EMBL" id="NXY50212.1"/>
    </source>
</evidence>
<dbReference type="OrthoDB" id="436606at2759"/>
<comment type="caution">
    <text evidence="3">The sequence shown here is derived from an EMBL/GenBank/DDBJ whole genome shotgun (WGS) entry which is preliminary data.</text>
</comment>
<dbReference type="PROSITE" id="PS50033">
    <property type="entry name" value="UBX"/>
    <property type="match status" value="1"/>
</dbReference>
<organism evidence="3 4">
    <name type="scientific">Ceuthmochares aereus</name>
    <dbReference type="NCBI Taxonomy" id="1961834"/>
    <lineage>
        <taxon>Eukaryota</taxon>
        <taxon>Metazoa</taxon>
        <taxon>Chordata</taxon>
        <taxon>Craniata</taxon>
        <taxon>Vertebrata</taxon>
        <taxon>Euteleostomi</taxon>
        <taxon>Archelosauria</taxon>
        <taxon>Archosauria</taxon>
        <taxon>Dinosauria</taxon>
        <taxon>Saurischia</taxon>
        <taxon>Theropoda</taxon>
        <taxon>Coelurosauria</taxon>
        <taxon>Aves</taxon>
        <taxon>Neognathae</taxon>
        <taxon>Neoaves</taxon>
        <taxon>Otidimorphae</taxon>
        <taxon>Cuculiformes</taxon>
        <taxon>Cuculidae</taxon>
        <taxon>Ceuthmochares</taxon>
    </lineage>
</organism>
<dbReference type="AlphaFoldDB" id="A0A7L4KB98"/>
<dbReference type="InterPro" id="IPR029071">
    <property type="entry name" value="Ubiquitin-like_domsf"/>
</dbReference>
<reference evidence="3 4" key="1">
    <citation type="submission" date="2019-09" db="EMBL/GenBank/DDBJ databases">
        <title>Bird 10,000 Genomes (B10K) Project - Family phase.</title>
        <authorList>
            <person name="Zhang G."/>
        </authorList>
    </citation>
    <scope>NUCLEOTIDE SEQUENCE [LARGE SCALE GENOMIC DNA]</scope>
    <source>
        <strain evidence="3">B10K-CU-031-02</strain>
        <tissue evidence="3">Muscle</tissue>
    </source>
</reference>
<dbReference type="Proteomes" id="UP000519239">
    <property type="component" value="Unassembled WGS sequence"/>
</dbReference>
<feature type="region of interest" description="Disordered" evidence="1">
    <location>
        <begin position="140"/>
        <end position="162"/>
    </location>
</feature>
<dbReference type="SMART" id="SM00166">
    <property type="entry name" value="UBX"/>
    <property type="match status" value="1"/>
</dbReference>
<sequence length="260" mass="28651">ALAMHATRPKSAKGRRRPRCDYSPGVEACPCRVPPTLPPATSHGLVKSQRASSTKPAFPTSQMSPEEILELLQRVPLRTVSSLNKYRVLPSISQSGAAEGVAEQIDRLSVSEGQEDARKITTLPGEQGSAGLLSETHVLKKGSSDVPCPSEKQGRKMRQESPSMLTLSLEEAPKEESELLLAVRSPSGRRFQHNFKPTDTLQVVLAIAEQKLSAEYRCCSIEMMEVPRRNFSDLTKSLHECGILHKSVLCIRQEQRDVDL</sequence>
<feature type="compositionally biased region" description="Basic residues" evidence="1">
    <location>
        <begin position="7"/>
        <end position="18"/>
    </location>
</feature>
<proteinExistence type="predicted"/>
<dbReference type="Pfam" id="PF00789">
    <property type="entry name" value="UBX"/>
    <property type="match status" value="1"/>
</dbReference>
<protein>
    <submittedName>
        <fullName evidence="3">UBX10 protein</fullName>
    </submittedName>
</protein>
<dbReference type="Gene3D" id="3.10.20.90">
    <property type="entry name" value="Phosphatidylinositol 3-kinase Catalytic Subunit, Chain A, domain 1"/>
    <property type="match status" value="1"/>
</dbReference>
<feature type="non-terminal residue" evidence="3">
    <location>
        <position position="1"/>
    </location>
</feature>
<feature type="region of interest" description="Disordered" evidence="1">
    <location>
        <begin position="1"/>
        <end position="25"/>
    </location>
</feature>
<dbReference type="SUPFAM" id="SSF54236">
    <property type="entry name" value="Ubiquitin-like"/>
    <property type="match status" value="1"/>
</dbReference>
<accession>A0A7L4KB98</accession>
<dbReference type="CDD" id="cd17076">
    <property type="entry name" value="UBX_UBXN10"/>
    <property type="match status" value="1"/>
</dbReference>
<dbReference type="InterPro" id="IPR001012">
    <property type="entry name" value="UBX_dom"/>
</dbReference>
<evidence type="ECO:0000256" key="1">
    <source>
        <dbReference type="SAM" id="MobiDB-lite"/>
    </source>
</evidence>
<name>A0A7L4KB98_9AVES</name>
<keyword evidence="4" id="KW-1185">Reference proteome</keyword>
<feature type="domain" description="UBX" evidence="2">
    <location>
        <begin position="174"/>
        <end position="251"/>
    </location>
</feature>
<dbReference type="EMBL" id="VWPQ01010692">
    <property type="protein sequence ID" value="NXY50212.1"/>
    <property type="molecule type" value="Genomic_DNA"/>
</dbReference>
<feature type="non-terminal residue" evidence="3">
    <location>
        <position position="260"/>
    </location>
</feature>
<gene>
    <name evidence="3" type="primary">Ubxn10</name>
    <name evidence="3" type="ORF">CEUAER_R09589</name>
</gene>
<evidence type="ECO:0000313" key="4">
    <source>
        <dbReference type="Proteomes" id="UP000519239"/>
    </source>
</evidence>
<evidence type="ECO:0000259" key="2">
    <source>
        <dbReference type="PROSITE" id="PS50033"/>
    </source>
</evidence>